<dbReference type="InterPro" id="IPR032812">
    <property type="entry name" value="SbsA_Ig"/>
</dbReference>
<sequence>MKNLLVAFSILIILDLLTSQCANPLTPTGGPKDTIPPTLISSTPEDQSLLFDKTEIVLSFDERVTAEKLKSNLVITPIYESKFKTLVKKNIVTIQFEEDFEDSTTYTLNFFDGITDITEKNAAENLIIAFSTGNYIDSLSIIGAVKDLFSNKPMEKMIVGLYRITDSLDFKKDKPTYFTSTDEYGAFKLQNIKANNYRLLAFKDENRNLLFDAATEAYGFKADTLKLVESITDSLFIPSLQIDASSLEFISARPTGRYYEVKYTKQVVSFDYSNSDSLYLPAKIVGENKTLRFYNNDNVSDSTQTIVSVRDSLANSRSDTLYVMFKESSRKPEEYSLSLLPKNGQGLFPPYRFHINFSKPSTLIDSFFVRIPIDTLIELSPQPKDFTWNSNNTQFSFQLELDKKQLIDTITNYRSTLQLDSVNLDSLHLLIDQNLQRYNPEQFKMVIVDSAFISVEHDTSTSLSNSYKFGQTENYGLVRVQINTDHTSYRVQLMSREEVAAEMSNCSDCTFTNVKPGDYWVRVLIDSNQDGKWTIGNLIQNKEPEPVYYFPEETTLRANWEVELSYTL</sequence>
<protein>
    <submittedName>
        <fullName evidence="4">Ig-like domain-containing protein</fullName>
    </submittedName>
</protein>
<accession>A0A3D9KY21</accession>
<feature type="signal peptide" evidence="2">
    <location>
        <begin position="1"/>
        <end position="24"/>
    </location>
</feature>
<organism evidence="4 5">
    <name type="scientific">Marinoscillum furvescens DSM 4134</name>
    <dbReference type="NCBI Taxonomy" id="1122208"/>
    <lineage>
        <taxon>Bacteria</taxon>
        <taxon>Pseudomonadati</taxon>
        <taxon>Bacteroidota</taxon>
        <taxon>Cytophagia</taxon>
        <taxon>Cytophagales</taxon>
        <taxon>Reichenbachiellaceae</taxon>
        <taxon>Marinoscillum</taxon>
    </lineage>
</organism>
<dbReference type="EMBL" id="QREG01000022">
    <property type="protein sequence ID" value="RED94132.1"/>
    <property type="molecule type" value="Genomic_DNA"/>
</dbReference>
<name>A0A3D9KY21_MARFU</name>
<dbReference type="Proteomes" id="UP000256779">
    <property type="component" value="Unassembled WGS sequence"/>
</dbReference>
<keyword evidence="5" id="KW-1185">Reference proteome</keyword>
<evidence type="ECO:0000256" key="1">
    <source>
        <dbReference type="ARBA" id="ARBA00022729"/>
    </source>
</evidence>
<feature type="domain" description="SbsA Ig-like" evidence="3">
    <location>
        <begin position="33"/>
        <end position="132"/>
    </location>
</feature>
<evidence type="ECO:0000256" key="2">
    <source>
        <dbReference type="SAM" id="SignalP"/>
    </source>
</evidence>
<gene>
    <name evidence="4" type="ORF">C7460_12273</name>
</gene>
<dbReference type="RefSeq" id="WP_115869728.1">
    <property type="nucleotide sequence ID" value="NZ_QREG01000022.1"/>
</dbReference>
<dbReference type="Pfam" id="PF13205">
    <property type="entry name" value="Big_5"/>
    <property type="match status" value="1"/>
</dbReference>
<evidence type="ECO:0000313" key="5">
    <source>
        <dbReference type="Proteomes" id="UP000256779"/>
    </source>
</evidence>
<keyword evidence="1 2" id="KW-0732">Signal</keyword>
<comment type="caution">
    <text evidence="4">The sequence shown here is derived from an EMBL/GenBank/DDBJ whole genome shotgun (WGS) entry which is preliminary data.</text>
</comment>
<reference evidence="4 5" key="1">
    <citation type="submission" date="2018-07" db="EMBL/GenBank/DDBJ databases">
        <title>Genomic Encyclopedia of Type Strains, Phase IV (KMG-IV): sequencing the most valuable type-strain genomes for metagenomic binning, comparative biology and taxonomic classification.</title>
        <authorList>
            <person name="Goeker M."/>
        </authorList>
    </citation>
    <scope>NUCLEOTIDE SEQUENCE [LARGE SCALE GENOMIC DNA]</scope>
    <source>
        <strain evidence="4 5">DSM 4134</strain>
    </source>
</reference>
<dbReference type="OrthoDB" id="9809989at2"/>
<feature type="chain" id="PRO_5017813791" evidence="2">
    <location>
        <begin position="25"/>
        <end position="568"/>
    </location>
</feature>
<evidence type="ECO:0000313" key="4">
    <source>
        <dbReference type="EMBL" id="RED94132.1"/>
    </source>
</evidence>
<dbReference type="AlphaFoldDB" id="A0A3D9KY21"/>
<evidence type="ECO:0000259" key="3">
    <source>
        <dbReference type="Pfam" id="PF13205"/>
    </source>
</evidence>
<proteinExistence type="predicted"/>